<dbReference type="AlphaFoldDB" id="A0A387AMY2"/>
<sequence>MDFKKIQIIFLAIFVIIDIFLFSLFHQNSNLQTENNSKGSDAEIIKELPNDQINVEPKLSTKNQTGYYLSAVYDNTLQNDKSQLRNQKTTYANNTLRSTFKRPIGLYSSDYESILDKLMKKKTFIAHGDEYEYSSDLSTKDSVVYVQTTDEGNLYGAHHGQITFYINSDHLLVGYTQSYMNDVSILREKSDIISPAKALVWLYQYNEIPDNSKVKWVKLYYTQLLSIKNNVVLIPTWLIGYKSDDSSDLTIKRINAFNGAILSGSGSAKDSADNSANNN</sequence>
<dbReference type="EMBL" id="CP032626">
    <property type="protein sequence ID" value="AYF92022.1"/>
    <property type="molecule type" value="Genomic_DNA"/>
</dbReference>
<dbReference type="KEGG" id="abom:D7I45_00230"/>
<evidence type="ECO:0000256" key="1">
    <source>
        <dbReference type="SAM" id="Phobius"/>
    </source>
</evidence>
<evidence type="ECO:0000313" key="3">
    <source>
        <dbReference type="EMBL" id="AYF92022.1"/>
    </source>
</evidence>
<dbReference type="RefSeq" id="WP_120783796.1">
    <property type="nucleotide sequence ID" value="NZ_CP032626.1"/>
</dbReference>
<keyword evidence="1" id="KW-1133">Transmembrane helix</keyword>
<dbReference type="Pfam" id="PF09648">
    <property type="entry name" value="YycI"/>
    <property type="match status" value="1"/>
</dbReference>
<reference evidence="3 4" key="1">
    <citation type="submission" date="2018-09" db="EMBL/GenBank/DDBJ databases">
        <title>Genome sequencing of strain BHWM-4.</title>
        <authorList>
            <person name="Heo J."/>
            <person name="Kim S.-J."/>
            <person name="Kwon S.-W."/>
        </authorList>
    </citation>
    <scope>NUCLEOTIDE SEQUENCE [LARGE SCALE GENOMIC DNA]</scope>
    <source>
        <strain evidence="3 4">BHWM-4</strain>
    </source>
</reference>
<feature type="transmembrane region" description="Helical" evidence="1">
    <location>
        <begin position="6"/>
        <end position="25"/>
    </location>
</feature>
<keyword evidence="1" id="KW-0472">Membrane</keyword>
<dbReference type="GO" id="GO:0016020">
    <property type="term" value="C:membrane"/>
    <property type="evidence" value="ECO:0007669"/>
    <property type="project" value="InterPro"/>
</dbReference>
<organism evidence="3 4">
    <name type="scientific">Apilactobacillus bombintestini</name>
    <dbReference type="NCBI Taxonomy" id="2419772"/>
    <lineage>
        <taxon>Bacteria</taxon>
        <taxon>Bacillati</taxon>
        <taxon>Bacillota</taxon>
        <taxon>Bacilli</taxon>
        <taxon>Lactobacillales</taxon>
        <taxon>Lactobacillaceae</taxon>
        <taxon>Apilactobacillus</taxon>
    </lineage>
</organism>
<dbReference type="Gene3D" id="2.40.128.690">
    <property type="entry name" value="YycH protein, domain 3-like"/>
    <property type="match status" value="1"/>
</dbReference>
<protein>
    <recommendedName>
        <fullName evidence="2">Regulatory protein YycH-like domain-containing protein</fullName>
    </recommendedName>
</protein>
<evidence type="ECO:0000313" key="4">
    <source>
        <dbReference type="Proteomes" id="UP000272003"/>
    </source>
</evidence>
<accession>A0A387AMY2</accession>
<dbReference type="InterPro" id="IPR018604">
    <property type="entry name" value="YycI-like"/>
</dbReference>
<keyword evidence="4" id="KW-1185">Reference proteome</keyword>
<dbReference type="OrthoDB" id="2135943at2"/>
<keyword evidence="1" id="KW-0812">Transmembrane</keyword>
<feature type="domain" description="Regulatory protein YycH-like" evidence="2">
    <location>
        <begin position="33"/>
        <end position="257"/>
    </location>
</feature>
<proteinExistence type="predicted"/>
<gene>
    <name evidence="3" type="ORF">D7I45_00230</name>
</gene>
<name>A0A387AMY2_9LACO</name>
<evidence type="ECO:0000259" key="2">
    <source>
        <dbReference type="Pfam" id="PF09648"/>
    </source>
</evidence>
<dbReference type="Proteomes" id="UP000272003">
    <property type="component" value="Chromosome"/>
</dbReference>